<dbReference type="PANTHER" id="PTHR42811">
    <property type="entry name" value="SERINE ACETYLTRANSFERASE"/>
    <property type="match status" value="1"/>
</dbReference>
<gene>
    <name evidence="6" type="ORF">GCM10007049_32680</name>
</gene>
<evidence type="ECO:0000313" key="6">
    <source>
        <dbReference type="EMBL" id="GGZ36767.1"/>
    </source>
</evidence>
<dbReference type="GO" id="GO:0005737">
    <property type="term" value="C:cytoplasm"/>
    <property type="evidence" value="ECO:0007669"/>
    <property type="project" value="InterPro"/>
</dbReference>
<protein>
    <recommendedName>
        <fullName evidence="1">Serine acetyltransferase</fullName>
    </recommendedName>
</protein>
<evidence type="ECO:0000256" key="4">
    <source>
        <dbReference type="ARBA" id="ARBA00023315"/>
    </source>
</evidence>
<dbReference type="NCBIfam" id="NF041874">
    <property type="entry name" value="EPS_EpsC"/>
    <property type="match status" value="1"/>
</dbReference>
<keyword evidence="7" id="KW-1185">Reference proteome</keyword>
<dbReference type="GO" id="GO:0006535">
    <property type="term" value="P:cysteine biosynthetic process from serine"/>
    <property type="evidence" value="ECO:0007669"/>
    <property type="project" value="InterPro"/>
</dbReference>
<dbReference type="RefSeq" id="WP_018475648.1">
    <property type="nucleotide sequence ID" value="NZ_BMWX01000006.1"/>
</dbReference>
<dbReference type="InterPro" id="IPR011004">
    <property type="entry name" value="Trimer_LpxA-like_sf"/>
</dbReference>
<dbReference type="Proteomes" id="UP000619457">
    <property type="component" value="Unassembled WGS sequence"/>
</dbReference>
<dbReference type="AlphaFoldDB" id="A0A918Q7H1"/>
<dbReference type="SUPFAM" id="SSF51161">
    <property type="entry name" value="Trimeric LpxA-like enzymes"/>
    <property type="match status" value="1"/>
</dbReference>
<reference evidence="6" key="2">
    <citation type="submission" date="2020-09" db="EMBL/GenBank/DDBJ databases">
        <authorList>
            <person name="Sun Q."/>
            <person name="Kim S."/>
        </authorList>
    </citation>
    <scope>NUCLEOTIDE SEQUENCE</scope>
    <source>
        <strain evidence="6">KCTC 12368</strain>
    </source>
</reference>
<name>A0A918Q7H1_9BACT</name>
<dbReference type="InterPro" id="IPR042122">
    <property type="entry name" value="Ser_AcTrfase_N_sf"/>
</dbReference>
<dbReference type="Gene3D" id="1.10.3130.10">
    <property type="entry name" value="serine acetyltransferase, domain 1"/>
    <property type="match status" value="1"/>
</dbReference>
<keyword evidence="4" id="KW-0012">Acyltransferase</keyword>
<proteinExistence type="predicted"/>
<evidence type="ECO:0000259" key="5">
    <source>
        <dbReference type="Pfam" id="PF06426"/>
    </source>
</evidence>
<dbReference type="InterPro" id="IPR010493">
    <property type="entry name" value="Ser_AcTrfase_N"/>
</dbReference>
<dbReference type="Pfam" id="PF06426">
    <property type="entry name" value="SATase_N"/>
    <property type="match status" value="1"/>
</dbReference>
<organism evidence="6 7">
    <name type="scientific">Echinicola pacifica</name>
    <dbReference type="NCBI Taxonomy" id="346377"/>
    <lineage>
        <taxon>Bacteria</taxon>
        <taxon>Pseudomonadati</taxon>
        <taxon>Bacteroidota</taxon>
        <taxon>Cytophagia</taxon>
        <taxon>Cytophagales</taxon>
        <taxon>Cyclobacteriaceae</taxon>
        <taxon>Echinicola</taxon>
    </lineage>
</organism>
<dbReference type="EMBL" id="BMWX01000006">
    <property type="protein sequence ID" value="GGZ36767.1"/>
    <property type="molecule type" value="Genomic_DNA"/>
</dbReference>
<sequence length="281" mass="30888">MKYNLSFIDKIHQSHQQCPDCPSPRIVQEFFEGVLGVLFPEYAVKVLKDGGEIEDRLHFYQAELEGILGRNRKLIDCDSRSVAAQFFEQLSTVFDAIHEDIDAMYAGDPAAKSRTEVIRSYPGFYAIAAYRLAHQLHKLGVALIPRMITEFAHSKTGIEIHPGAKIGSNFCIDHGTGIVIGETTVIGNHVKIYQGVTLGALSVNKEDADLKRHPTIEDGVVIYAGATILGGNTVIGAESIVGGNVWLTKSIPAKSKIYYQTRMYDASGETNDIYVFKHGAS</sequence>
<keyword evidence="2" id="KW-0028">Amino-acid biosynthesis</keyword>
<dbReference type="GO" id="GO:0009001">
    <property type="term" value="F:serine O-acetyltransferase activity"/>
    <property type="evidence" value="ECO:0007669"/>
    <property type="project" value="InterPro"/>
</dbReference>
<accession>A0A918Q7H1</accession>
<comment type="caution">
    <text evidence="6">The sequence shown here is derived from an EMBL/GenBank/DDBJ whole genome shotgun (WGS) entry which is preliminary data.</text>
</comment>
<dbReference type="InterPro" id="IPR053376">
    <property type="entry name" value="Serine_acetyltransferase"/>
</dbReference>
<evidence type="ECO:0000256" key="2">
    <source>
        <dbReference type="ARBA" id="ARBA00022605"/>
    </source>
</evidence>
<evidence type="ECO:0000313" key="7">
    <source>
        <dbReference type="Proteomes" id="UP000619457"/>
    </source>
</evidence>
<reference evidence="6" key="1">
    <citation type="journal article" date="2014" name="Int. J. Syst. Evol. Microbiol.">
        <title>Complete genome sequence of Corynebacterium casei LMG S-19264T (=DSM 44701T), isolated from a smear-ripened cheese.</title>
        <authorList>
            <consortium name="US DOE Joint Genome Institute (JGI-PGF)"/>
            <person name="Walter F."/>
            <person name="Albersmeier A."/>
            <person name="Kalinowski J."/>
            <person name="Ruckert C."/>
        </authorList>
    </citation>
    <scope>NUCLEOTIDE SEQUENCE</scope>
    <source>
        <strain evidence="6">KCTC 12368</strain>
    </source>
</reference>
<dbReference type="CDD" id="cd03354">
    <property type="entry name" value="LbH_SAT"/>
    <property type="match status" value="1"/>
</dbReference>
<feature type="domain" description="Serine acetyltransferase N-terminal" evidence="5">
    <location>
        <begin position="80"/>
        <end position="128"/>
    </location>
</feature>
<evidence type="ECO:0000256" key="1">
    <source>
        <dbReference type="ARBA" id="ARBA00018522"/>
    </source>
</evidence>
<dbReference type="InterPro" id="IPR045304">
    <property type="entry name" value="LbH_SAT"/>
</dbReference>
<evidence type="ECO:0000256" key="3">
    <source>
        <dbReference type="ARBA" id="ARBA00022679"/>
    </source>
</evidence>
<dbReference type="Gene3D" id="2.160.10.10">
    <property type="entry name" value="Hexapeptide repeat proteins"/>
    <property type="match status" value="1"/>
</dbReference>
<keyword evidence="3" id="KW-0808">Transferase</keyword>